<evidence type="ECO:0000313" key="2">
    <source>
        <dbReference type="Proteomes" id="UP000221394"/>
    </source>
</evidence>
<organism evidence="1 2">
    <name type="scientific">Flavimobilis soli</name>
    <dbReference type="NCBI Taxonomy" id="442709"/>
    <lineage>
        <taxon>Bacteria</taxon>
        <taxon>Bacillati</taxon>
        <taxon>Actinomycetota</taxon>
        <taxon>Actinomycetes</taxon>
        <taxon>Micrococcales</taxon>
        <taxon>Jonesiaceae</taxon>
        <taxon>Flavimobilis</taxon>
    </lineage>
</organism>
<gene>
    <name evidence="1" type="ORF">ATL41_2599</name>
</gene>
<dbReference type="Gene3D" id="3.40.50.1820">
    <property type="entry name" value="alpha/beta hydrolase"/>
    <property type="match status" value="1"/>
</dbReference>
<dbReference type="AlphaFoldDB" id="A0A2A9EHT9"/>
<dbReference type="RefSeq" id="WP_098458814.1">
    <property type="nucleotide sequence ID" value="NZ_PDJH01000001.1"/>
</dbReference>
<accession>A0A2A9EHT9</accession>
<comment type="caution">
    <text evidence="1">The sequence shown here is derived from an EMBL/GenBank/DDBJ whole genome shotgun (WGS) entry which is preliminary data.</text>
</comment>
<dbReference type="SUPFAM" id="SSF53474">
    <property type="entry name" value="alpha/beta-Hydrolases"/>
    <property type="match status" value="1"/>
</dbReference>
<dbReference type="EMBL" id="PDJH01000001">
    <property type="protein sequence ID" value="PFG37820.1"/>
    <property type="molecule type" value="Genomic_DNA"/>
</dbReference>
<dbReference type="InterPro" id="IPR029058">
    <property type="entry name" value="AB_hydrolase_fold"/>
</dbReference>
<dbReference type="Proteomes" id="UP000221394">
    <property type="component" value="Unassembled WGS sequence"/>
</dbReference>
<name>A0A2A9EHT9_9MICO</name>
<sequence>MTLPPLAITRREAAGRCTSDGATLVTLAAGLAFGKNQPIVAEGALDGPFGARLAENVAAGPWSAPLFVAHGDADTVVPARLSDDLASRACAAGEQIELLRIPDGGHLDVLADGSPLGERLESWTLERFAGSAPSSTCGADGA</sequence>
<evidence type="ECO:0008006" key="3">
    <source>
        <dbReference type="Google" id="ProtNLM"/>
    </source>
</evidence>
<protein>
    <recommendedName>
        <fullName evidence="3">Prolyl oligopeptidase family protein</fullName>
    </recommendedName>
</protein>
<reference evidence="1 2" key="1">
    <citation type="submission" date="2017-10" db="EMBL/GenBank/DDBJ databases">
        <title>Sequencing the genomes of 1000 actinobacteria strains.</title>
        <authorList>
            <person name="Klenk H.-P."/>
        </authorList>
    </citation>
    <scope>NUCLEOTIDE SEQUENCE [LARGE SCALE GENOMIC DNA]</scope>
    <source>
        <strain evidence="1 2">DSM 21574</strain>
    </source>
</reference>
<proteinExistence type="predicted"/>
<dbReference type="OrthoDB" id="9798122at2"/>
<keyword evidence="2" id="KW-1185">Reference proteome</keyword>
<evidence type="ECO:0000313" key="1">
    <source>
        <dbReference type="EMBL" id="PFG37820.1"/>
    </source>
</evidence>